<name>A0A7K1Y761_9SPHI</name>
<evidence type="ECO:0000313" key="3">
    <source>
        <dbReference type="Proteomes" id="UP000466586"/>
    </source>
</evidence>
<keyword evidence="3" id="KW-1185">Reference proteome</keyword>
<reference evidence="2 3" key="1">
    <citation type="submission" date="2019-11" db="EMBL/GenBank/DDBJ databases">
        <title>Pedobacter sp. HMF7647 Genome sequencing and assembly.</title>
        <authorList>
            <person name="Kang H."/>
            <person name="Kim H."/>
            <person name="Joh K."/>
        </authorList>
    </citation>
    <scope>NUCLEOTIDE SEQUENCE [LARGE SCALE GENOMIC DNA]</scope>
    <source>
        <strain evidence="2 3">HMF7647</strain>
    </source>
</reference>
<sequence length="217" mass="24822">MKTFLIILVSCISLSANAQLVREVNRETPQEKKYINIEGSPYLKPAWTDGIVTFEGGKTLAIKKLNFDEVLGKPIFSQASYEVLEFDEPVNGFKFQDSSGVQIFKNHLTLPDNENYNTYYQILFDGTIVLAKLNKKVIEDTRKFSNATTDRTFASRDQYFIIRSNKLYKISNEKSLVSSFDGDQKGKVSEYIKEKDISYKNEGQLIDLVSELNQLLK</sequence>
<dbReference type="AlphaFoldDB" id="A0A7K1Y761"/>
<comment type="caution">
    <text evidence="2">The sequence shown here is derived from an EMBL/GenBank/DDBJ whole genome shotgun (WGS) entry which is preliminary data.</text>
</comment>
<feature type="signal peptide" evidence="1">
    <location>
        <begin position="1"/>
        <end position="18"/>
    </location>
</feature>
<protein>
    <submittedName>
        <fullName evidence="2">Uncharacterized protein</fullName>
    </submittedName>
</protein>
<organism evidence="2 3">
    <name type="scientific">Hufsiella arboris</name>
    <dbReference type="NCBI Taxonomy" id="2695275"/>
    <lineage>
        <taxon>Bacteria</taxon>
        <taxon>Pseudomonadati</taxon>
        <taxon>Bacteroidota</taxon>
        <taxon>Sphingobacteriia</taxon>
        <taxon>Sphingobacteriales</taxon>
        <taxon>Sphingobacteriaceae</taxon>
        <taxon>Hufsiella</taxon>
    </lineage>
</organism>
<dbReference type="EMBL" id="WVHT01000001">
    <property type="protein sequence ID" value="MXV49888.1"/>
    <property type="molecule type" value="Genomic_DNA"/>
</dbReference>
<accession>A0A7K1Y761</accession>
<dbReference type="Proteomes" id="UP000466586">
    <property type="component" value="Unassembled WGS sequence"/>
</dbReference>
<proteinExistence type="predicted"/>
<dbReference type="RefSeq" id="WP_160843052.1">
    <property type="nucleotide sequence ID" value="NZ_WVHT01000001.1"/>
</dbReference>
<feature type="chain" id="PRO_5029893661" evidence="1">
    <location>
        <begin position="19"/>
        <end position="217"/>
    </location>
</feature>
<evidence type="ECO:0000313" key="2">
    <source>
        <dbReference type="EMBL" id="MXV49888.1"/>
    </source>
</evidence>
<evidence type="ECO:0000256" key="1">
    <source>
        <dbReference type="SAM" id="SignalP"/>
    </source>
</evidence>
<gene>
    <name evidence="2" type="ORF">GS399_02815</name>
</gene>
<keyword evidence="1" id="KW-0732">Signal</keyword>